<dbReference type="NCBIfam" id="TIGR00682">
    <property type="entry name" value="lpxK"/>
    <property type="match status" value="1"/>
</dbReference>
<evidence type="ECO:0000256" key="6">
    <source>
        <dbReference type="ARBA" id="ARBA00022556"/>
    </source>
</evidence>
<gene>
    <name evidence="13 14" type="primary">lpxK</name>
    <name evidence="14" type="ORF">FE810_01355</name>
</gene>
<dbReference type="SUPFAM" id="SSF52540">
    <property type="entry name" value="P-loop containing nucleoside triphosphate hydrolases"/>
    <property type="match status" value="1"/>
</dbReference>
<keyword evidence="6 13" id="KW-0441">Lipid A biosynthesis</keyword>
<evidence type="ECO:0000256" key="5">
    <source>
        <dbReference type="ARBA" id="ARBA00022516"/>
    </source>
</evidence>
<dbReference type="OrthoDB" id="9766423at2"/>
<keyword evidence="5 13" id="KW-0444">Lipid biosynthesis</keyword>
<evidence type="ECO:0000256" key="8">
    <source>
        <dbReference type="ARBA" id="ARBA00022741"/>
    </source>
</evidence>
<keyword evidence="7 13" id="KW-0808">Transferase</keyword>
<organism evidence="14 15">
    <name type="scientific">Thalassotalea litorea</name>
    <dbReference type="NCBI Taxonomy" id="2020715"/>
    <lineage>
        <taxon>Bacteria</taxon>
        <taxon>Pseudomonadati</taxon>
        <taxon>Pseudomonadota</taxon>
        <taxon>Gammaproteobacteria</taxon>
        <taxon>Alteromonadales</taxon>
        <taxon>Colwelliaceae</taxon>
        <taxon>Thalassotalea</taxon>
    </lineage>
</organism>
<keyword evidence="15" id="KW-1185">Reference proteome</keyword>
<dbReference type="RefSeq" id="WP_138318224.1">
    <property type="nucleotide sequence ID" value="NZ_VCBC01000002.1"/>
</dbReference>
<dbReference type="PANTHER" id="PTHR42724:SF1">
    <property type="entry name" value="TETRAACYLDISACCHARIDE 4'-KINASE, MITOCHONDRIAL-RELATED"/>
    <property type="match status" value="1"/>
</dbReference>
<evidence type="ECO:0000256" key="10">
    <source>
        <dbReference type="ARBA" id="ARBA00022840"/>
    </source>
</evidence>
<evidence type="ECO:0000256" key="2">
    <source>
        <dbReference type="ARBA" id="ARBA00004870"/>
    </source>
</evidence>
<evidence type="ECO:0000256" key="3">
    <source>
        <dbReference type="ARBA" id="ARBA00012071"/>
    </source>
</evidence>
<keyword evidence="8 13" id="KW-0547">Nucleotide-binding</keyword>
<comment type="pathway">
    <text evidence="2 13">Glycolipid biosynthesis; lipid IV(A) biosynthesis; lipid IV(A) from (3R)-3-hydroxytetradecanoyl-[acyl-carrier-protein] and UDP-N-acetyl-alpha-D-glucosamine: step 6/6.</text>
</comment>
<accession>A0A5R9IW64</accession>
<evidence type="ECO:0000256" key="12">
    <source>
        <dbReference type="ARBA" id="ARBA00029757"/>
    </source>
</evidence>
<name>A0A5R9IW64_9GAMM</name>
<proteinExistence type="inferred from homology"/>
<dbReference type="GO" id="GO:0009245">
    <property type="term" value="P:lipid A biosynthetic process"/>
    <property type="evidence" value="ECO:0007669"/>
    <property type="project" value="UniProtKB-UniRule"/>
</dbReference>
<keyword evidence="10 13" id="KW-0067">ATP-binding</keyword>
<dbReference type="GO" id="GO:0009244">
    <property type="term" value="P:lipopolysaccharide core region biosynthetic process"/>
    <property type="evidence" value="ECO:0007669"/>
    <property type="project" value="TreeGrafter"/>
</dbReference>
<dbReference type="EMBL" id="VCBC01000002">
    <property type="protein sequence ID" value="TLU67621.1"/>
    <property type="molecule type" value="Genomic_DNA"/>
</dbReference>
<dbReference type="AlphaFoldDB" id="A0A5R9IW64"/>
<keyword evidence="9 13" id="KW-0418">Kinase</keyword>
<protein>
    <recommendedName>
        <fullName evidence="4 13">Tetraacyldisaccharide 4'-kinase</fullName>
        <ecNumber evidence="3 13">2.7.1.130</ecNumber>
    </recommendedName>
    <alternativeName>
        <fullName evidence="12 13">Lipid A 4'-kinase</fullName>
    </alternativeName>
</protein>
<comment type="function">
    <text evidence="1 13">Transfers the gamma-phosphate of ATP to the 4'-position of a tetraacyldisaccharide 1-phosphate intermediate (termed DS-1-P) to form tetraacyldisaccharide 1,4'-bis-phosphate (lipid IVA).</text>
</comment>
<comment type="similarity">
    <text evidence="13">Belongs to the LpxK family.</text>
</comment>
<evidence type="ECO:0000256" key="13">
    <source>
        <dbReference type="HAMAP-Rule" id="MF_00409"/>
    </source>
</evidence>
<dbReference type="InterPro" id="IPR003758">
    <property type="entry name" value="LpxK"/>
</dbReference>
<sequence>MRLIEQAWYQNHPIKWLLLPLSILFWLLASIRTWAYSCGLKKSVKADVPVIVVGNIGVGGNGKTPVVIYLVDLLQKLGVRVGVTARGYGGNAQSYPLTLDPNTLPQQAGDEPVLIYQRCKIPVVVGPDRVANCKQLAAQGCQVVISDDGLQHYRLQRDMEIVIIDGQRRFGNGWLLPAGPLRELPSRLQTVDAVICNGGVPKSAEMQLTLQPEHLVHVQSGNTLSLEKFIEIHGRQVQALAGIGNPQRFFNTLTNLSFTLNKQSEFVDHHKFIASDFIAFDPELPLLMTEKDVVKCRNICANNAWYLPVDGVLSDADKQHLLHLINTRVLN</sequence>
<dbReference type="GO" id="GO:0009029">
    <property type="term" value="F:lipid-A 4'-kinase activity"/>
    <property type="evidence" value="ECO:0007669"/>
    <property type="project" value="UniProtKB-UniRule"/>
</dbReference>
<evidence type="ECO:0000256" key="4">
    <source>
        <dbReference type="ARBA" id="ARBA00016436"/>
    </source>
</evidence>
<dbReference type="InterPro" id="IPR027417">
    <property type="entry name" value="P-loop_NTPase"/>
</dbReference>
<dbReference type="GO" id="GO:0005886">
    <property type="term" value="C:plasma membrane"/>
    <property type="evidence" value="ECO:0007669"/>
    <property type="project" value="TreeGrafter"/>
</dbReference>
<comment type="catalytic activity">
    <reaction evidence="13">
        <text>a lipid A disaccharide + ATP = a lipid IVA + ADP + H(+)</text>
        <dbReference type="Rhea" id="RHEA:67840"/>
        <dbReference type="ChEBI" id="CHEBI:15378"/>
        <dbReference type="ChEBI" id="CHEBI:30616"/>
        <dbReference type="ChEBI" id="CHEBI:176343"/>
        <dbReference type="ChEBI" id="CHEBI:176425"/>
        <dbReference type="ChEBI" id="CHEBI:456216"/>
        <dbReference type="EC" id="2.7.1.130"/>
    </reaction>
</comment>
<feature type="binding site" evidence="13">
    <location>
        <begin position="57"/>
        <end position="64"/>
    </location>
    <ligand>
        <name>ATP</name>
        <dbReference type="ChEBI" id="CHEBI:30616"/>
    </ligand>
</feature>
<keyword evidence="11 13" id="KW-0443">Lipid metabolism</keyword>
<comment type="caution">
    <text evidence="14">The sequence shown here is derived from an EMBL/GenBank/DDBJ whole genome shotgun (WGS) entry which is preliminary data.</text>
</comment>
<evidence type="ECO:0000256" key="9">
    <source>
        <dbReference type="ARBA" id="ARBA00022777"/>
    </source>
</evidence>
<evidence type="ECO:0000313" key="14">
    <source>
        <dbReference type="EMBL" id="TLU67621.1"/>
    </source>
</evidence>
<dbReference type="GO" id="GO:0005524">
    <property type="term" value="F:ATP binding"/>
    <property type="evidence" value="ECO:0007669"/>
    <property type="project" value="UniProtKB-UniRule"/>
</dbReference>
<evidence type="ECO:0000256" key="1">
    <source>
        <dbReference type="ARBA" id="ARBA00002274"/>
    </source>
</evidence>
<dbReference type="Pfam" id="PF02606">
    <property type="entry name" value="LpxK"/>
    <property type="match status" value="1"/>
</dbReference>
<evidence type="ECO:0000313" key="15">
    <source>
        <dbReference type="Proteomes" id="UP000307790"/>
    </source>
</evidence>
<dbReference type="PANTHER" id="PTHR42724">
    <property type="entry name" value="TETRAACYLDISACCHARIDE 4'-KINASE"/>
    <property type="match status" value="1"/>
</dbReference>
<dbReference type="HAMAP" id="MF_00409">
    <property type="entry name" value="LpxK"/>
    <property type="match status" value="1"/>
</dbReference>
<dbReference type="EC" id="2.7.1.130" evidence="3 13"/>
<evidence type="ECO:0000256" key="7">
    <source>
        <dbReference type="ARBA" id="ARBA00022679"/>
    </source>
</evidence>
<evidence type="ECO:0000256" key="11">
    <source>
        <dbReference type="ARBA" id="ARBA00023098"/>
    </source>
</evidence>
<dbReference type="UniPathway" id="UPA00359">
    <property type="reaction ID" value="UER00482"/>
</dbReference>
<dbReference type="Proteomes" id="UP000307790">
    <property type="component" value="Unassembled WGS sequence"/>
</dbReference>
<reference evidence="14 15" key="1">
    <citation type="submission" date="2019-05" db="EMBL/GenBank/DDBJ databases">
        <title>Genome sequences of Thalassotalea litorea 1K03283.</title>
        <authorList>
            <person name="Zhang D."/>
        </authorList>
    </citation>
    <scope>NUCLEOTIDE SEQUENCE [LARGE SCALE GENOMIC DNA]</scope>
    <source>
        <strain evidence="14 15">MCCC 1K03283</strain>
    </source>
</reference>